<protein>
    <submittedName>
        <fullName evidence="5">Glycosyltransferase family 4 protein</fullName>
    </submittedName>
</protein>
<dbReference type="Pfam" id="PF13692">
    <property type="entry name" value="Glyco_trans_1_4"/>
    <property type="match status" value="1"/>
</dbReference>
<dbReference type="Pfam" id="PF13439">
    <property type="entry name" value="Glyco_transf_4"/>
    <property type="match status" value="1"/>
</dbReference>
<evidence type="ECO:0000313" key="5">
    <source>
        <dbReference type="EMBL" id="GAA4861796.1"/>
    </source>
</evidence>
<keyword evidence="6" id="KW-1185">Reference proteome</keyword>
<reference evidence="6" key="1">
    <citation type="journal article" date="2019" name="Int. J. Syst. Evol. Microbiol.">
        <title>The Global Catalogue of Microorganisms (GCM) 10K type strain sequencing project: providing services to taxonomists for standard genome sequencing and annotation.</title>
        <authorList>
            <consortium name="The Broad Institute Genomics Platform"/>
            <consortium name="The Broad Institute Genome Sequencing Center for Infectious Disease"/>
            <person name="Wu L."/>
            <person name="Ma J."/>
        </authorList>
    </citation>
    <scope>NUCLEOTIDE SEQUENCE [LARGE SCALE GENOMIC DNA]</scope>
    <source>
        <strain evidence="6">JCM 17983</strain>
    </source>
</reference>
<accession>A0ABP9DWI4</accession>
<keyword evidence="2" id="KW-0808">Transferase</keyword>
<gene>
    <name evidence="5" type="ORF">GCM10023203_06580</name>
</gene>
<feature type="domain" description="Glycosyltransferase subfamily 4-like N-terminal" evidence="4">
    <location>
        <begin position="15"/>
        <end position="173"/>
    </location>
</feature>
<evidence type="ECO:0000256" key="3">
    <source>
        <dbReference type="SAM" id="MobiDB-lite"/>
    </source>
</evidence>
<dbReference type="InterPro" id="IPR050194">
    <property type="entry name" value="Glycosyltransferase_grp1"/>
</dbReference>
<name>A0ABP9DWI4_9PSEU</name>
<dbReference type="Gene3D" id="3.40.50.2000">
    <property type="entry name" value="Glycogen Phosphorylase B"/>
    <property type="match status" value="2"/>
</dbReference>
<feature type="compositionally biased region" description="Low complexity" evidence="3">
    <location>
        <begin position="376"/>
        <end position="390"/>
    </location>
</feature>
<evidence type="ECO:0000256" key="2">
    <source>
        <dbReference type="ARBA" id="ARBA00022679"/>
    </source>
</evidence>
<dbReference type="PANTHER" id="PTHR45947:SF3">
    <property type="entry name" value="SULFOQUINOVOSYL TRANSFERASE SQD2"/>
    <property type="match status" value="1"/>
</dbReference>
<comment type="caution">
    <text evidence="5">The sequence shown here is derived from an EMBL/GenBank/DDBJ whole genome shotgun (WGS) entry which is preliminary data.</text>
</comment>
<feature type="region of interest" description="Disordered" evidence="3">
    <location>
        <begin position="376"/>
        <end position="398"/>
    </location>
</feature>
<evidence type="ECO:0000313" key="6">
    <source>
        <dbReference type="Proteomes" id="UP001500457"/>
    </source>
</evidence>
<evidence type="ECO:0000259" key="4">
    <source>
        <dbReference type="Pfam" id="PF13439"/>
    </source>
</evidence>
<sequence length="398" mass="41503">MRIGIVCPYSLDVAGGVQAHVLDLARALTGLGHHVDVLAPAGDDTPVPAGVTRAGRSLGIPYNGSVARLTFGPVSLARVRRWLRDGNFDVLHVHEPTAPSLSFLALVVAEGPVVATFHTSTPRSRTMTFFEPVLRPLLERVTARIAVSPLARQVYVEHLGGDAVEIPNGVDVAAFADAPPLPGHGHHGNGATVGFVGRYTEPRKGMPLLLEALRPLAPTRPDLRLLVVGRGDEDELREQAGPELADRIELLGAVDEATKASMLASVDLLATPNTGGESFGVVLAEGMAAGAPIVASDIDAFRRVLGEPPAGVAVPSGDAAAWGAAIAALLDDPARRDALRLAGRRRVAAFDWSVVAAAVLRVYEVAVAADPRRVAASPLPRRADRAPAGAGHDLPSSP</sequence>
<organism evidence="5 6">
    <name type="scientific">Actinomycetospora straminea</name>
    <dbReference type="NCBI Taxonomy" id="663607"/>
    <lineage>
        <taxon>Bacteria</taxon>
        <taxon>Bacillati</taxon>
        <taxon>Actinomycetota</taxon>
        <taxon>Actinomycetes</taxon>
        <taxon>Pseudonocardiales</taxon>
        <taxon>Pseudonocardiaceae</taxon>
        <taxon>Actinomycetospora</taxon>
    </lineage>
</organism>
<dbReference type="CDD" id="cd03801">
    <property type="entry name" value="GT4_PimA-like"/>
    <property type="match status" value="1"/>
</dbReference>
<dbReference type="RefSeq" id="WP_274232811.1">
    <property type="nucleotide sequence ID" value="NZ_BAABHQ010000001.1"/>
</dbReference>
<keyword evidence="1" id="KW-0328">Glycosyltransferase</keyword>
<proteinExistence type="predicted"/>
<dbReference type="EMBL" id="BAABHQ010000001">
    <property type="protein sequence ID" value="GAA4861796.1"/>
    <property type="molecule type" value="Genomic_DNA"/>
</dbReference>
<dbReference type="SUPFAM" id="SSF53756">
    <property type="entry name" value="UDP-Glycosyltransferase/glycogen phosphorylase"/>
    <property type="match status" value="1"/>
</dbReference>
<dbReference type="PANTHER" id="PTHR45947">
    <property type="entry name" value="SULFOQUINOVOSYL TRANSFERASE SQD2"/>
    <property type="match status" value="1"/>
</dbReference>
<dbReference type="Proteomes" id="UP001500457">
    <property type="component" value="Unassembled WGS sequence"/>
</dbReference>
<evidence type="ECO:0000256" key="1">
    <source>
        <dbReference type="ARBA" id="ARBA00022676"/>
    </source>
</evidence>
<dbReference type="InterPro" id="IPR028098">
    <property type="entry name" value="Glyco_trans_4-like_N"/>
</dbReference>